<protein>
    <submittedName>
        <fullName evidence="1">Uncharacterized protein</fullName>
    </submittedName>
</protein>
<organism evidence="1 2">
    <name type="scientific">Cecembia calidifontis</name>
    <dbReference type="NCBI Taxonomy" id="1187080"/>
    <lineage>
        <taxon>Bacteria</taxon>
        <taxon>Pseudomonadati</taxon>
        <taxon>Bacteroidota</taxon>
        <taxon>Cytophagia</taxon>
        <taxon>Cytophagales</taxon>
        <taxon>Cyclobacteriaceae</taxon>
        <taxon>Cecembia</taxon>
    </lineage>
</organism>
<evidence type="ECO:0000313" key="2">
    <source>
        <dbReference type="Proteomes" id="UP000292209"/>
    </source>
</evidence>
<gene>
    <name evidence="1" type="ORF">BC751_3452</name>
</gene>
<dbReference type="Proteomes" id="UP000292209">
    <property type="component" value="Unassembled WGS sequence"/>
</dbReference>
<name>A0A4Q7PC74_9BACT</name>
<keyword evidence="2" id="KW-1185">Reference proteome</keyword>
<dbReference type="AlphaFoldDB" id="A0A4Q7PC74"/>
<accession>A0A4Q7PC74</accession>
<evidence type="ECO:0000313" key="1">
    <source>
        <dbReference type="EMBL" id="RZS97825.1"/>
    </source>
</evidence>
<sequence length="46" mass="5419">MIDFQCFKSIIALKSKKNYSLKIQKCPLKANFEGFVHYLIKISFYA</sequence>
<reference evidence="1 2" key="1">
    <citation type="submission" date="2019-02" db="EMBL/GenBank/DDBJ databases">
        <title>Genomic Encyclopedia of Archaeal and Bacterial Type Strains, Phase II (KMG-II): from individual species to whole genera.</title>
        <authorList>
            <person name="Goeker M."/>
        </authorList>
    </citation>
    <scope>NUCLEOTIDE SEQUENCE [LARGE SCALE GENOMIC DNA]</scope>
    <source>
        <strain evidence="1 2">DSM 21411</strain>
    </source>
</reference>
<dbReference type="EMBL" id="SGXG01000001">
    <property type="protein sequence ID" value="RZS97825.1"/>
    <property type="molecule type" value="Genomic_DNA"/>
</dbReference>
<proteinExistence type="predicted"/>
<comment type="caution">
    <text evidence="1">The sequence shown here is derived from an EMBL/GenBank/DDBJ whole genome shotgun (WGS) entry which is preliminary data.</text>
</comment>